<dbReference type="InterPro" id="IPR045864">
    <property type="entry name" value="aa-tRNA-synth_II/BPL/LPL"/>
</dbReference>
<evidence type="ECO:0000256" key="3">
    <source>
        <dbReference type="ARBA" id="ARBA00022598"/>
    </source>
</evidence>
<dbReference type="Proteomes" id="UP000567293">
    <property type="component" value="Unassembled WGS sequence"/>
</dbReference>
<reference evidence="11" key="1">
    <citation type="submission" date="2020-06" db="EMBL/GenBank/DDBJ databases">
        <title>Legume-microbial interactions unlock mineral nutrients during tropical forest succession.</title>
        <authorList>
            <person name="Epihov D.Z."/>
        </authorList>
    </citation>
    <scope>NUCLEOTIDE SEQUENCE [LARGE SCALE GENOMIC DNA]</scope>
    <source>
        <strain evidence="11">Pan2503</strain>
    </source>
</reference>
<dbReference type="Pfam" id="PF13393">
    <property type="entry name" value="tRNA-synt_His"/>
    <property type="match status" value="2"/>
</dbReference>
<dbReference type="CDD" id="cd00773">
    <property type="entry name" value="HisRS-like_core"/>
    <property type="match status" value="1"/>
</dbReference>
<evidence type="ECO:0000256" key="4">
    <source>
        <dbReference type="ARBA" id="ARBA00022741"/>
    </source>
</evidence>
<evidence type="ECO:0000256" key="9">
    <source>
        <dbReference type="PIRSR" id="PIRSR001549-1"/>
    </source>
</evidence>
<dbReference type="NCBIfam" id="TIGR00442">
    <property type="entry name" value="hisS"/>
    <property type="match status" value="1"/>
</dbReference>
<keyword evidence="8" id="KW-0963">Cytoplasm</keyword>
<dbReference type="GO" id="GO:0005524">
    <property type="term" value="F:ATP binding"/>
    <property type="evidence" value="ECO:0007669"/>
    <property type="project" value="UniProtKB-UniRule"/>
</dbReference>
<dbReference type="SUPFAM" id="SSF55681">
    <property type="entry name" value="Class II aaRS and biotin synthetases"/>
    <property type="match status" value="1"/>
</dbReference>
<keyword evidence="8" id="KW-0067">ATP-binding</keyword>
<evidence type="ECO:0000313" key="12">
    <source>
        <dbReference type="Proteomes" id="UP000567293"/>
    </source>
</evidence>
<dbReference type="InterPro" id="IPR041715">
    <property type="entry name" value="HisRS-like_core"/>
</dbReference>
<dbReference type="PIRSF" id="PIRSF001549">
    <property type="entry name" value="His-tRNA_synth"/>
    <property type="match status" value="1"/>
</dbReference>
<evidence type="ECO:0000256" key="1">
    <source>
        <dbReference type="ARBA" id="ARBA00008226"/>
    </source>
</evidence>
<dbReference type="PANTHER" id="PTHR43707">
    <property type="entry name" value="HISTIDYL-TRNA SYNTHETASE"/>
    <property type="match status" value="1"/>
</dbReference>
<dbReference type="SUPFAM" id="SSF52954">
    <property type="entry name" value="Class II aaRS ABD-related"/>
    <property type="match status" value="1"/>
</dbReference>
<keyword evidence="3 8" id="KW-0436">Ligase</keyword>
<comment type="similarity">
    <text evidence="1 8">Belongs to the class-II aminoacyl-tRNA synthetase family.</text>
</comment>
<evidence type="ECO:0000313" key="11">
    <source>
        <dbReference type="EMBL" id="MBA0084258.1"/>
    </source>
</evidence>
<keyword evidence="6 8" id="KW-0030">Aminoacyl-tRNA synthetase</keyword>
<keyword evidence="5 8" id="KW-0648">Protein biosynthesis</keyword>
<evidence type="ECO:0000256" key="5">
    <source>
        <dbReference type="ARBA" id="ARBA00022917"/>
    </source>
</evidence>
<feature type="binding site" evidence="9">
    <location>
        <position position="124"/>
    </location>
    <ligand>
        <name>L-histidine</name>
        <dbReference type="ChEBI" id="CHEBI:57595"/>
    </ligand>
</feature>
<comment type="catalytic activity">
    <reaction evidence="7 8">
        <text>tRNA(His) + L-histidine + ATP = L-histidyl-tRNA(His) + AMP + diphosphate + H(+)</text>
        <dbReference type="Rhea" id="RHEA:17313"/>
        <dbReference type="Rhea" id="RHEA-COMP:9665"/>
        <dbReference type="Rhea" id="RHEA-COMP:9689"/>
        <dbReference type="ChEBI" id="CHEBI:15378"/>
        <dbReference type="ChEBI" id="CHEBI:30616"/>
        <dbReference type="ChEBI" id="CHEBI:33019"/>
        <dbReference type="ChEBI" id="CHEBI:57595"/>
        <dbReference type="ChEBI" id="CHEBI:78442"/>
        <dbReference type="ChEBI" id="CHEBI:78527"/>
        <dbReference type="ChEBI" id="CHEBI:456215"/>
        <dbReference type="EC" id="6.1.1.21"/>
    </reaction>
</comment>
<comment type="subcellular location">
    <subcellularLocation>
        <location evidence="8">Cytoplasm</location>
    </subcellularLocation>
</comment>
<dbReference type="GO" id="GO:0006427">
    <property type="term" value="P:histidyl-tRNA aminoacylation"/>
    <property type="evidence" value="ECO:0007669"/>
    <property type="project" value="UniProtKB-UniRule"/>
</dbReference>
<feature type="binding site" evidence="9">
    <location>
        <position position="128"/>
    </location>
    <ligand>
        <name>L-histidine</name>
        <dbReference type="ChEBI" id="CHEBI:57595"/>
    </ligand>
</feature>
<dbReference type="GO" id="GO:0004821">
    <property type="term" value="F:histidine-tRNA ligase activity"/>
    <property type="evidence" value="ECO:0007669"/>
    <property type="project" value="UniProtKB-UniRule"/>
</dbReference>
<dbReference type="InterPro" id="IPR004516">
    <property type="entry name" value="HisRS/HisZ"/>
</dbReference>
<evidence type="ECO:0000256" key="2">
    <source>
        <dbReference type="ARBA" id="ARBA00011738"/>
    </source>
</evidence>
<keyword evidence="4 8" id="KW-0547">Nucleotide-binding</keyword>
<evidence type="ECO:0000256" key="7">
    <source>
        <dbReference type="ARBA" id="ARBA00047639"/>
    </source>
</evidence>
<feature type="binding site" evidence="9">
    <location>
        <begin position="79"/>
        <end position="81"/>
    </location>
    <ligand>
        <name>L-histidine</name>
        <dbReference type="ChEBI" id="CHEBI:57595"/>
    </ligand>
</feature>
<keyword evidence="12" id="KW-1185">Reference proteome</keyword>
<dbReference type="EMBL" id="JACDQQ010000443">
    <property type="protein sequence ID" value="MBA0084258.1"/>
    <property type="molecule type" value="Genomic_DNA"/>
</dbReference>
<feature type="binding site" evidence="9">
    <location>
        <position position="256"/>
    </location>
    <ligand>
        <name>L-histidine</name>
        <dbReference type="ChEBI" id="CHEBI:57595"/>
    </ligand>
</feature>
<protein>
    <recommendedName>
        <fullName evidence="8">Histidine--tRNA ligase</fullName>
        <ecNumber evidence="8">6.1.1.21</ecNumber>
    </recommendedName>
    <alternativeName>
        <fullName evidence="8">Histidyl-tRNA synthetase</fullName>
        <shortName evidence="8">HisRS</shortName>
    </alternativeName>
</protein>
<comment type="caution">
    <text evidence="11">The sequence shown here is derived from an EMBL/GenBank/DDBJ whole genome shotgun (WGS) entry which is preliminary data.</text>
</comment>
<dbReference type="InterPro" id="IPR004154">
    <property type="entry name" value="Anticodon-bd"/>
</dbReference>
<sequence>MQAIKGTRDLLPPETALWNRVEQTAQEVFTSYGFGEIRLPIFEATDLFARSIGLETDVVSKEMYTFVDRDETSVSLRPEATASVCRAYIEDGMQQLPQPVKLYTIGPMFRRERPQKGRYRQFYQIDAEVLGGSDAPGIDGELIEMVMTFFERLGLQGVQLEINSIGDKECRPKYVELLRAELRKVKDKLGPDSQRRMETNPLRVLDSKLENEQKLIEGMPHIADHLCEGCAENYLGVKRELELRGVKYGENWRLVRGLDYYSRTTFEITAKGLGSQNAVCGGGRYDGLMELLGGPPTQATGFAIGEDRLILSLQEIGKTPAPPRRDVYIAWMGTRVYATAIRAAKSLRAAGFSVELPPIEQKFGKALGQADKLGARYALILGDNEVSSGEWTVKTLADGTQQKLTEPQLLDFLRKL</sequence>
<dbReference type="InterPro" id="IPR015807">
    <property type="entry name" value="His-tRNA-ligase"/>
</dbReference>
<organism evidence="11 12">
    <name type="scientific">Candidatus Acidiferrum panamense</name>
    <dbReference type="NCBI Taxonomy" id="2741543"/>
    <lineage>
        <taxon>Bacteria</taxon>
        <taxon>Pseudomonadati</taxon>
        <taxon>Acidobacteriota</taxon>
        <taxon>Terriglobia</taxon>
        <taxon>Candidatus Acidiferrales</taxon>
        <taxon>Candidatus Acidiferrum</taxon>
    </lineage>
</organism>
<evidence type="ECO:0000256" key="6">
    <source>
        <dbReference type="ARBA" id="ARBA00023146"/>
    </source>
</evidence>
<dbReference type="PANTHER" id="PTHR43707:SF1">
    <property type="entry name" value="HISTIDINE--TRNA LIGASE, MITOCHONDRIAL-RELATED"/>
    <property type="match status" value="1"/>
</dbReference>
<evidence type="ECO:0000259" key="10">
    <source>
        <dbReference type="PROSITE" id="PS50862"/>
    </source>
</evidence>
<dbReference type="EC" id="6.1.1.21" evidence="8"/>
<feature type="binding site" evidence="9">
    <location>
        <position position="110"/>
    </location>
    <ligand>
        <name>L-histidine</name>
        <dbReference type="ChEBI" id="CHEBI:57595"/>
    </ligand>
</feature>
<dbReference type="InterPro" id="IPR036621">
    <property type="entry name" value="Anticodon-bd_dom_sf"/>
</dbReference>
<accession>A0A7V8NMX7</accession>
<dbReference type="PROSITE" id="PS50862">
    <property type="entry name" value="AA_TRNA_LIGASE_II"/>
    <property type="match status" value="1"/>
</dbReference>
<dbReference type="Pfam" id="PF03129">
    <property type="entry name" value="HGTP_anticodon"/>
    <property type="match status" value="1"/>
</dbReference>
<dbReference type="Gene3D" id="3.30.930.10">
    <property type="entry name" value="Bira Bifunctional Protein, Domain 2"/>
    <property type="match status" value="1"/>
</dbReference>
<comment type="subunit">
    <text evidence="2 8">Homodimer.</text>
</comment>
<feature type="domain" description="Aminoacyl-transfer RNA synthetases class-II family profile" evidence="10">
    <location>
        <begin position="1"/>
        <end position="322"/>
    </location>
</feature>
<dbReference type="HAMAP" id="MF_00127">
    <property type="entry name" value="His_tRNA_synth"/>
    <property type="match status" value="1"/>
</dbReference>
<dbReference type="Gene3D" id="3.40.50.800">
    <property type="entry name" value="Anticodon-binding domain"/>
    <property type="match status" value="1"/>
</dbReference>
<dbReference type="AlphaFoldDB" id="A0A7V8NMX7"/>
<dbReference type="InterPro" id="IPR006195">
    <property type="entry name" value="aa-tRNA-synth_II"/>
</dbReference>
<evidence type="ECO:0000256" key="8">
    <source>
        <dbReference type="HAMAP-Rule" id="MF_00127"/>
    </source>
</evidence>
<feature type="binding site" evidence="9">
    <location>
        <begin position="260"/>
        <end position="261"/>
    </location>
    <ligand>
        <name>L-histidine</name>
        <dbReference type="ChEBI" id="CHEBI:57595"/>
    </ligand>
</feature>
<gene>
    <name evidence="8" type="primary">hisS</name>
    <name evidence="11" type="ORF">HRJ53_04615</name>
</gene>
<name>A0A7V8NMX7_9BACT</name>
<dbReference type="GO" id="GO:0005737">
    <property type="term" value="C:cytoplasm"/>
    <property type="evidence" value="ECO:0007669"/>
    <property type="project" value="UniProtKB-SubCell"/>
</dbReference>
<proteinExistence type="inferred from homology"/>